<evidence type="ECO:0008006" key="4">
    <source>
        <dbReference type="Google" id="ProtNLM"/>
    </source>
</evidence>
<reference evidence="3" key="1">
    <citation type="submission" date="2017-08" db="EMBL/GenBank/DDBJ databases">
        <authorList>
            <person name="Huang Z."/>
        </authorList>
    </citation>
    <scope>NUCLEOTIDE SEQUENCE [LARGE SCALE GENOMIC DNA]</scope>
    <source>
        <strain evidence="3">SA5d-4</strain>
    </source>
</reference>
<reference evidence="2 3" key="2">
    <citation type="submission" date="2017-09" db="EMBL/GenBank/DDBJ databases">
        <title>Bacillus patelloidae sp. nov., isolated from the intestinal tract of a marine limpet.</title>
        <authorList>
            <person name="Liu R."/>
            <person name="Dong C."/>
            <person name="Shao Z."/>
        </authorList>
    </citation>
    <scope>NUCLEOTIDE SEQUENCE [LARGE SCALE GENOMIC DNA]</scope>
    <source>
        <strain evidence="2 3">SA5d-4</strain>
    </source>
</reference>
<dbReference type="NCBIfam" id="NF041644">
    <property type="entry name" value="CBO0543_fam"/>
    <property type="match status" value="1"/>
</dbReference>
<feature type="transmembrane region" description="Helical" evidence="1">
    <location>
        <begin position="123"/>
        <end position="141"/>
    </location>
</feature>
<evidence type="ECO:0000313" key="3">
    <source>
        <dbReference type="Proteomes" id="UP000217083"/>
    </source>
</evidence>
<keyword evidence="1" id="KW-0812">Transmembrane</keyword>
<evidence type="ECO:0000313" key="2">
    <source>
        <dbReference type="EMBL" id="OZM58078.1"/>
    </source>
</evidence>
<gene>
    <name evidence="2" type="ORF">CIB95_00420</name>
</gene>
<feature type="transmembrane region" description="Helical" evidence="1">
    <location>
        <begin position="98"/>
        <end position="116"/>
    </location>
</feature>
<keyword evidence="1" id="KW-1133">Transmembrane helix</keyword>
<dbReference type="RefSeq" id="WP_094920390.1">
    <property type="nucleotide sequence ID" value="NZ_NPIA01000001.1"/>
</dbReference>
<feature type="transmembrane region" description="Helical" evidence="1">
    <location>
        <begin position="153"/>
        <end position="176"/>
    </location>
</feature>
<dbReference type="Proteomes" id="UP000217083">
    <property type="component" value="Unassembled WGS sequence"/>
</dbReference>
<protein>
    <recommendedName>
        <fullName evidence="4">ABC transporter permease</fullName>
    </recommendedName>
</protein>
<feature type="transmembrane region" description="Helical" evidence="1">
    <location>
        <begin position="63"/>
        <end position="86"/>
    </location>
</feature>
<dbReference type="EMBL" id="NPIA01000001">
    <property type="protein sequence ID" value="OZM58078.1"/>
    <property type="molecule type" value="Genomic_DNA"/>
</dbReference>
<sequence length="181" mass="21655">MSYPSFENVIDVQKELHHLRFEYWKGHDLFSLQWWGLLLMFIVPWIIWYKVIPKEKKAEVLSYGLLIGLLSSQLDEIGVMTGTWAYPYQLVQTNRGLNPYNFTLIPVGYMIVYHYFTKWKHFILGNVVIGVIAAFIAEPFLDYTGIYKPINWHYYYSLPIYIVLPIIFRVFVYYFLEKNKT</sequence>
<name>A0A263BWX6_9BACI</name>
<feature type="transmembrane region" description="Helical" evidence="1">
    <location>
        <begin position="32"/>
        <end position="51"/>
    </location>
</feature>
<dbReference type="AlphaFoldDB" id="A0A263BWX6"/>
<keyword evidence="3" id="KW-1185">Reference proteome</keyword>
<organism evidence="2 3">
    <name type="scientific">Lottiidibacillus patelloidae</name>
    <dbReference type="NCBI Taxonomy" id="2670334"/>
    <lineage>
        <taxon>Bacteria</taxon>
        <taxon>Bacillati</taxon>
        <taxon>Bacillota</taxon>
        <taxon>Bacilli</taxon>
        <taxon>Bacillales</taxon>
        <taxon>Bacillaceae</taxon>
        <taxon>Lottiidibacillus</taxon>
    </lineage>
</organism>
<comment type="caution">
    <text evidence="2">The sequence shown here is derived from an EMBL/GenBank/DDBJ whole genome shotgun (WGS) entry which is preliminary data.</text>
</comment>
<evidence type="ECO:0000256" key="1">
    <source>
        <dbReference type="SAM" id="Phobius"/>
    </source>
</evidence>
<proteinExistence type="predicted"/>
<accession>A0A263BWX6</accession>
<keyword evidence="1" id="KW-0472">Membrane</keyword>
<dbReference type="InterPro" id="IPR048147">
    <property type="entry name" value="CBO0543-like"/>
</dbReference>